<organism evidence="1 2">
    <name type="scientific">Chromobacterium haemolyticum</name>
    <dbReference type="NCBI Taxonomy" id="394935"/>
    <lineage>
        <taxon>Bacteria</taxon>
        <taxon>Pseudomonadati</taxon>
        <taxon>Pseudomonadota</taxon>
        <taxon>Betaproteobacteria</taxon>
        <taxon>Neisseriales</taxon>
        <taxon>Chromobacteriaceae</taxon>
        <taxon>Chromobacterium</taxon>
    </lineage>
</organism>
<comment type="caution">
    <text evidence="1">The sequence shown here is derived from an EMBL/GenBank/DDBJ whole genome shotgun (WGS) entry which is preliminary data.</text>
</comment>
<reference evidence="1 2" key="1">
    <citation type="submission" date="2017-02" db="EMBL/GenBank/DDBJ databases">
        <title>Chromobacterium haemolyticum H5244.</title>
        <authorList>
            <person name="Gulvik C.A."/>
        </authorList>
    </citation>
    <scope>NUCLEOTIDE SEQUENCE [LARGE SCALE GENOMIC DNA]</scope>
    <source>
        <strain evidence="1 2">H5244</strain>
    </source>
</reference>
<protein>
    <submittedName>
        <fullName evidence="1">Uncharacterized protein</fullName>
    </submittedName>
</protein>
<name>A0A1W0D5R0_9NEIS</name>
<proteinExistence type="predicted"/>
<dbReference type="EMBL" id="MUKV01000005">
    <property type="protein sequence ID" value="OQS42288.1"/>
    <property type="molecule type" value="Genomic_DNA"/>
</dbReference>
<sequence>MDPQQTQDEPDEPLRIVITADKVEIFGYDRPVLKSGHGFTCRTATHEAIAWAIRRLGEELEHSTAFYRTGDWEKTNIEMNEDNEGPEEWQCPT</sequence>
<gene>
    <name evidence="1" type="ORF">B0T45_05705</name>
</gene>
<dbReference type="AlphaFoldDB" id="A0A1W0D5R0"/>
<evidence type="ECO:0000313" key="1">
    <source>
        <dbReference type="EMBL" id="OQS42288.1"/>
    </source>
</evidence>
<dbReference type="RefSeq" id="WP_081554869.1">
    <property type="nucleotide sequence ID" value="NZ_MUKV01000005.1"/>
</dbReference>
<evidence type="ECO:0000313" key="2">
    <source>
        <dbReference type="Proteomes" id="UP000192721"/>
    </source>
</evidence>
<dbReference type="Proteomes" id="UP000192721">
    <property type="component" value="Unassembled WGS sequence"/>
</dbReference>
<accession>A0A1W0D5R0</accession>